<protein>
    <submittedName>
        <fullName evidence="1">N-formylglutamate amidohydrolase</fullName>
    </submittedName>
</protein>
<keyword evidence="2" id="KW-1185">Reference proteome</keyword>
<name>A0A395LMP1_9SPHN</name>
<dbReference type="InterPro" id="IPR011227">
    <property type="entry name" value="UCP029730"/>
</dbReference>
<dbReference type="InterPro" id="IPR007709">
    <property type="entry name" value="N-FG_amidohydro"/>
</dbReference>
<keyword evidence="1" id="KW-0378">Hydrolase</keyword>
<dbReference type="RefSeq" id="WP_115492375.1">
    <property type="nucleotide sequence ID" value="NZ_JACHWW010000001.1"/>
</dbReference>
<sequence length="245" mass="26642">MTDAPFLRFGTPQGRMTRGGIIAVADHASNRVPDDIELGIPAELMDKHIAIDIGTAGIAERLARKHGIPAQVATVSRLVIDLHRNEGDDALVVTSSDGHTIPGNIGADVERRIAEYHRPYHEAFAEMVAEARPALILAIHSFTPIMGSTGEERPWDVGLLYNQDDSAARIAIDSFTDMGFTVGDNEPYSGKQLNATMDRHAEANGIPYLTIEVRQDLVARKSHQAVWAERIAQVAQQVLAALGPR</sequence>
<accession>A0A395LMP1</accession>
<dbReference type="SUPFAM" id="SSF53187">
    <property type="entry name" value="Zn-dependent exopeptidases"/>
    <property type="match status" value="1"/>
</dbReference>
<dbReference type="AlphaFoldDB" id="A0A395LMP1"/>
<dbReference type="OrthoDB" id="9815326at2"/>
<dbReference type="Proteomes" id="UP000254101">
    <property type="component" value="Unassembled WGS sequence"/>
</dbReference>
<proteinExistence type="predicted"/>
<evidence type="ECO:0000313" key="2">
    <source>
        <dbReference type="Proteomes" id="UP000254101"/>
    </source>
</evidence>
<reference evidence="1 2" key="1">
    <citation type="submission" date="2018-07" db="EMBL/GenBank/DDBJ databases">
        <title>Erythrobacter nanhaiensis sp. nov., a novel member of the genus Erythrobacter isolated from the South China Sea.</title>
        <authorList>
            <person name="Chen X."/>
            <person name="Liu J."/>
        </authorList>
    </citation>
    <scope>NUCLEOTIDE SEQUENCE [LARGE SCALE GENOMIC DNA]</scope>
    <source>
        <strain evidence="1 2">S-5</strain>
    </source>
</reference>
<gene>
    <name evidence="1" type="ORF">DL238_11430</name>
</gene>
<dbReference type="EMBL" id="QRBB01000001">
    <property type="protein sequence ID" value="RDS78151.1"/>
    <property type="molecule type" value="Genomic_DNA"/>
</dbReference>
<evidence type="ECO:0000313" key="1">
    <source>
        <dbReference type="EMBL" id="RDS78151.1"/>
    </source>
</evidence>
<organism evidence="1 2">
    <name type="scientific">Alteriqipengyuania lutimaris</name>
    <dbReference type="NCBI Taxonomy" id="1538146"/>
    <lineage>
        <taxon>Bacteria</taxon>
        <taxon>Pseudomonadati</taxon>
        <taxon>Pseudomonadota</taxon>
        <taxon>Alphaproteobacteria</taxon>
        <taxon>Sphingomonadales</taxon>
        <taxon>Erythrobacteraceae</taxon>
        <taxon>Alteriqipengyuania</taxon>
    </lineage>
</organism>
<dbReference type="GO" id="GO:0016787">
    <property type="term" value="F:hydrolase activity"/>
    <property type="evidence" value="ECO:0007669"/>
    <property type="project" value="UniProtKB-KW"/>
</dbReference>
<dbReference type="PIRSF" id="PIRSF029730">
    <property type="entry name" value="UCP029730"/>
    <property type="match status" value="1"/>
</dbReference>
<dbReference type="Gene3D" id="3.40.630.40">
    <property type="entry name" value="Zn-dependent exopeptidases"/>
    <property type="match status" value="1"/>
</dbReference>
<comment type="caution">
    <text evidence="1">The sequence shown here is derived from an EMBL/GenBank/DDBJ whole genome shotgun (WGS) entry which is preliminary data.</text>
</comment>
<dbReference type="Pfam" id="PF05013">
    <property type="entry name" value="FGase"/>
    <property type="match status" value="1"/>
</dbReference>